<accession>A0A085WQJ6</accession>
<evidence type="ECO:0000313" key="1">
    <source>
        <dbReference type="EMBL" id="KFE69959.1"/>
    </source>
</evidence>
<reference evidence="1 2" key="1">
    <citation type="submission" date="2014-04" db="EMBL/GenBank/DDBJ databases">
        <title>Genome assembly of Hyalangium minutum DSM 14724.</title>
        <authorList>
            <person name="Sharma G."/>
            <person name="Subramanian S."/>
        </authorList>
    </citation>
    <scope>NUCLEOTIDE SEQUENCE [LARGE SCALE GENOMIC DNA]</scope>
    <source>
        <strain evidence="1 2">DSM 14724</strain>
    </source>
</reference>
<organism evidence="1 2">
    <name type="scientific">Hyalangium minutum</name>
    <dbReference type="NCBI Taxonomy" id="394096"/>
    <lineage>
        <taxon>Bacteria</taxon>
        <taxon>Pseudomonadati</taxon>
        <taxon>Myxococcota</taxon>
        <taxon>Myxococcia</taxon>
        <taxon>Myxococcales</taxon>
        <taxon>Cystobacterineae</taxon>
        <taxon>Archangiaceae</taxon>
        <taxon>Hyalangium</taxon>
    </lineage>
</organism>
<dbReference type="AlphaFoldDB" id="A0A085WQJ6"/>
<name>A0A085WQJ6_9BACT</name>
<dbReference type="PATRIC" id="fig|394096.3.peg.1484"/>
<proteinExistence type="predicted"/>
<dbReference type="EMBL" id="JMCB01000003">
    <property type="protein sequence ID" value="KFE69959.1"/>
    <property type="molecule type" value="Genomic_DNA"/>
</dbReference>
<dbReference type="STRING" id="394096.DB31_5001"/>
<gene>
    <name evidence="1" type="ORF">DB31_5001</name>
</gene>
<sequence>MKNAPMAEAHSPLAWVEVKQRARCWLTLLCVCASASGCDPSEPPAEPLPLDSQAQELNSFNGLSANGLSANGLSLNGLPLNGLSVGGFSSSAFIQWFSQDPAAADMLMTYVVRCAVPTGQTRTYRHQGGRTYAWTGGLGLAPDWASGSAINYNEQQLITACLLAHVNRYGRNVNISVLGWNAWGNAIPYTFGELTSYPVREACFFGNLFVPNSLFFGVDRPVNNEGEYLTRACGALGSGSNSSNQCAPLRFVGRCSNVCVLGLEPWFYSNCTYGGVSYRPLTIRMRQADFDQLFDAPGN</sequence>
<evidence type="ECO:0000313" key="2">
    <source>
        <dbReference type="Proteomes" id="UP000028725"/>
    </source>
</evidence>
<dbReference type="Proteomes" id="UP000028725">
    <property type="component" value="Unassembled WGS sequence"/>
</dbReference>
<protein>
    <submittedName>
        <fullName evidence="1">Gamma-glutamyltranspeptidase</fullName>
    </submittedName>
</protein>
<dbReference type="RefSeq" id="WP_052419781.1">
    <property type="nucleotide sequence ID" value="NZ_JMCB01000003.1"/>
</dbReference>
<dbReference type="OrthoDB" id="5522160at2"/>
<comment type="caution">
    <text evidence="1">The sequence shown here is derived from an EMBL/GenBank/DDBJ whole genome shotgun (WGS) entry which is preliminary data.</text>
</comment>
<keyword evidence="2" id="KW-1185">Reference proteome</keyword>